<proteinExistence type="predicted"/>
<dbReference type="Proteomes" id="UP000183508">
    <property type="component" value="Unassembled WGS sequence"/>
</dbReference>
<evidence type="ECO:0000313" key="1">
    <source>
        <dbReference type="EMBL" id="SFV07729.1"/>
    </source>
</evidence>
<keyword evidence="2" id="KW-1185">Reference proteome</keyword>
<name>A0A1I7LDG4_9BACL</name>
<evidence type="ECO:0000313" key="2">
    <source>
        <dbReference type="Proteomes" id="UP000183508"/>
    </source>
</evidence>
<sequence length="90" mass="9707">MAEDQRGETKRLPLCRACGACGQLEELSSKFTGWAFDSTGQPVGQWDQQAFLGIFLLVPADHSVLLYKACYPGSTTYVLTAGCASVTDEV</sequence>
<reference evidence="2" key="1">
    <citation type="submission" date="2016-10" db="EMBL/GenBank/DDBJ databases">
        <authorList>
            <person name="Varghese N."/>
        </authorList>
    </citation>
    <scope>NUCLEOTIDE SEQUENCE [LARGE SCALE GENOMIC DNA]</scope>
    <source>
        <strain evidence="2">DSM 17980</strain>
    </source>
</reference>
<dbReference type="EMBL" id="FPBV01000038">
    <property type="protein sequence ID" value="SFV07729.1"/>
    <property type="molecule type" value="Genomic_DNA"/>
</dbReference>
<dbReference type="AlphaFoldDB" id="A0A1I7LDG4"/>
<accession>A0A1I7LDG4</accession>
<gene>
    <name evidence="1" type="ORF">SAMN05421543_1389</name>
</gene>
<protein>
    <submittedName>
        <fullName evidence="1">Uncharacterized protein</fullName>
    </submittedName>
</protein>
<organism evidence="1 2">
    <name type="scientific">Alicyclobacillus macrosporangiidus</name>
    <dbReference type="NCBI Taxonomy" id="392015"/>
    <lineage>
        <taxon>Bacteria</taxon>
        <taxon>Bacillati</taxon>
        <taxon>Bacillota</taxon>
        <taxon>Bacilli</taxon>
        <taxon>Bacillales</taxon>
        <taxon>Alicyclobacillaceae</taxon>
        <taxon>Alicyclobacillus</taxon>
    </lineage>
</organism>